<evidence type="ECO:0000256" key="1">
    <source>
        <dbReference type="SAM" id="MobiDB-lite"/>
    </source>
</evidence>
<keyword evidence="3" id="KW-1185">Reference proteome</keyword>
<sequence>MAVVVPANSGEGNGPGKEGERGGGGNSAWGGRERRRAVRLAAAEQRVTPGGGTGGIPATDWMGKERGKGVLGMENPFLPSISEDLRCMRRIWELYQWRKFRVSGIFPPVMTI</sequence>
<dbReference type="HOGENOM" id="CLU_1974146_0_0_1"/>
<dbReference type="Gramene" id="ORUFI09G01410.1">
    <property type="protein sequence ID" value="ORUFI09G01410.1"/>
    <property type="gene ID" value="ORUFI09G01410"/>
</dbReference>
<reference evidence="2" key="2">
    <citation type="submission" date="2015-06" db="UniProtKB">
        <authorList>
            <consortium name="EnsemblPlants"/>
        </authorList>
    </citation>
    <scope>IDENTIFICATION</scope>
</reference>
<feature type="compositionally biased region" description="Gly residues" evidence="1">
    <location>
        <begin position="11"/>
        <end position="28"/>
    </location>
</feature>
<feature type="region of interest" description="Disordered" evidence="1">
    <location>
        <begin position="1"/>
        <end position="35"/>
    </location>
</feature>
<evidence type="ECO:0000313" key="2">
    <source>
        <dbReference type="EnsemblPlants" id="ORUFI09G01410.1"/>
    </source>
</evidence>
<name>A0A0E0QN52_ORYRU</name>
<dbReference type="EnsemblPlants" id="ORUFI09G01410.1">
    <property type="protein sequence ID" value="ORUFI09G01410.1"/>
    <property type="gene ID" value="ORUFI09G01410"/>
</dbReference>
<organism evidence="2 3">
    <name type="scientific">Oryza rufipogon</name>
    <name type="common">Brownbeard rice</name>
    <name type="synonym">Asian wild rice</name>
    <dbReference type="NCBI Taxonomy" id="4529"/>
    <lineage>
        <taxon>Eukaryota</taxon>
        <taxon>Viridiplantae</taxon>
        <taxon>Streptophyta</taxon>
        <taxon>Embryophyta</taxon>
        <taxon>Tracheophyta</taxon>
        <taxon>Spermatophyta</taxon>
        <taxon>Magnoliopsida</taxon>
        <taxon>Liliopsida</taxon>
        <taxon>Poales</taxon>
        <taxon>Poaceae</taxon>
        <taxon>BOP clade</taxon>
        <taxon>Oryzoideae</taxon>
        <taxon>Oryzeae</taxon>
        <taxon>Oryzinae</taxon>
        <taxon>Oryza</taxon>
    </lineage>
</organism>
<dbReference type="AlphaFoldDB" id="A0A0E0QN52"/>
<protein>
    <submittedName>
        <fullName evidence="2">Uncharacterized protein</fullName>
    </submittedName>
</protein>
<dbReference type="Proteomes" id="UP000008022">
    <property type="component" value="Unassembled WGS sequence"/>
</dbReference>
<proteinExistence type="predicted"/>
<accession>A0A0E0QN52</accession>
<reference evidence="3" key="1">
    <citation type="submission" date="2013-06" db="EMBL/GenBank/DDBJ databases">
        <authorList>
            <person name="Zhao Q."/>
        </authorList>
    </citation>
    <scope>NUCLEOTIDE SEQUENCE</scope>
    <source>
        <strain evidence="3">cv. W1943</strain>
    </source>
</reference>
<evidence type="ECO:0000313" key="3">
    <source>
        <dbReference type="Proteomes" id="UP000008022"/>
    </source>
</evidence>